<organism evidence="1 2">
    <name type="scientific">Botryotinia fuckeliana (strain T4)</name>
    <name type="common">Noble rot fungus</name>
    <name type="synonym">Botrytis cinerea</name>
    <dbReference type="NCBI Taxonomy" id="999810"/>
    <lineage>
        <taxon>Eukaryota</taxon>
        <taxon>Fungi</taxon>
        <taxon>Dikarya</taxon>
        <taxon>Ascomycota</taxon>
        <taxon>Pezizomycotina</taxon>
        <taxon>Leotiomycetes</taxon>
        <taxon>Helotiales</taxon>
        <taxon>Sclerotiniaceae</taxon>
        <taxon>Botrytis</taxon>
    </lineage>
</organism>
<evidence type="ECO:0000313" key="2">
    <source>
        <dbReference type="Proteomes" id="UP000008177"/>
    </source>
</evidence>
<protein>
    <submittedName>
        <fullName evidence="1">Uncharacterized protein</fullName>
    </submittedName>
</protein>
<name>G2Y6K0_BOTF4</name>
<proteinExistence type="predicted"/>
<reference evidence="2" key="1">
    <citation type="journal article" date="2011" name="PLoS Genet.">
        <title>Genomic analysis of the necrotrophic fungal pathogens Sclerotinia sclerotiorum and Botrytis cinerea.</title>
        <authorList>
            <person name="Amselem J."/>
            <person name="Cuomo C.A."/>
            <person name="van Kan J.A."/>
            <person name="Viaud M."/>
            <person name="Benito E.P."/>
            <person name="Couloux A."/>
            <person name="Coutinho P.M."/>
            <person name="de Vries R.P."/>
            <person name="Dyer P.S."/>
            <person name="Fillinger S."/>
            <person name="Fournier E."/>
            <person name="Gout L."/>
            <person name="Hahn M."/>
            <person name="Kohn L."/>
            <person name="Lapalu N."/>
            <person name="Plummer K.M."/>
            <person name="Pradier J.M."/>
            <person name="Quevillon E."/>
            <person name="Sharon A."/>
            <person name="Simon A."/>
            <person name="ten Have A."/>
            <person name="Tudzynski B."/>
            <person name="Tudzynski P."/>
            <person name="Wincker P."/>
            <person name="Andrew M."/>
            <person name="Anthouard V."/>
            <person name="Beever R.E."/>
            <person name="Beffa R."/>
            <person name="Benoit I."/>
            <person name="Bouzid O."/>
            <person name="Brault B."/>
            <person name="Chen Z."/>
            <person name="Choquer M."/>
            <person name="Collemare J."/>
            <person name="Cotton P."/>
            <person name="Danchin E.G."/>
            <person name="Da Silva C."/>
            <person name="Gautier A."/>
            <person name="Giraud C."/>
            <person name="Giraud T."/>
            <person name="Gonzalez C."/>
            <person name="Grossetete S."/>
            <person name="Guldener U."/>
            <person name="Henrissat B."/>
            <person name="Howlett B.J."/>
            <person name="Kodira C."/>
            <person name="Kretschmer M."/>
            <person name="Lappartient A."/>
            <person name="Leroch M."/>
            <person name="Levis C."/>
            <person name="Mauceli E."/>
            <person name="Neuveglise C."/>
            <person name="Oeser B."/>
            <person name="Pearson M."/>
            <person name="Poulain J."/>
            <person name="Poussereau N."/>
            <person name="Quesneville H."/>
            <person name="Rascle C."/>
            <person name="Schumacher J."/>
            <person name="Segurens B."/>
            <person name="Sexton A."/>
            <person name="Silva E."/>
            <person name="Sirven C."/>
            <person name="Soanes D.M."/>
            <person name="Talbot N.J."/>
            <person name="Templeton M."/>
            <person name="Yandava C."/>
            <person name="Yarden O."/>
            <person name="Zeng Q."/>
            <person name="Rollins J.A."/>
            <person name="Lebrun M.H."/>
            <person name="Dickman M."/>
        </authorList>
    </citation>
    <scope>NUCLEOTIDE SEQUENCE [LARGE SCALE GENOMIC DNA]</scope>
    <source>
        <strain evidence="2">T4</strain>
    </source>
</reference>
<evidence type="ECO:0000313" key="1">
    <source>
        <dbReference type="EMBL" id="CCD48252.1"/>
    </source>
</evidence>
<accession>G2Y6K0</accession>
<gene>
    <name evidence="1" type="ORF">BofuT4_uP035450.1</name>
</gene>
<sequence>MNLFTVGNTHFEEWGEPDFGLLLSRFLYTKRKESKKYPDDYIYKKFHPQNLILAHFKET</sequence>
<dbReference type="EMBL" id="FQ790292">
    <property type="protein sequence ID" value="CCD48252.1"/>
    <property type="molecule type" value="Genomic_DNA"/>
</dbReference>
<dbReference type="AlphaFoldDB" id="G2Y6K0"/>
<dbReference type="Proteomes" id="UP000008177">
    <property type="component" value="Unplaced contigs"/>
</dbReference>
<dbReference type="InParanoid" id="G2Y6K0"/>
<dbReference type="HOGENOM" id="CLU_2960473_0_0_1"/>